<keyword evidence="1" id="KW-0472">Membrane</keyword>
<organism evidence="2 3">
    <name type="scientific">Allacma fusca</name>
    <dbReference type="NCBI Taxonomy" id="39272"/>
    <lineage>
        <taxon>Eukaryota</taxon>
        <taxon>Metazoa</taxon>
        <taxon>Ecdysozoa</taxon>
        <taxon>Arthropoda</taxon>
        <taxon>Hexapoda</taxon>
        <taxon>Collembola</taxon>
        <taxon>Symphypleona</taxon>
        <taxon>Sminthuridae</taxon>
        <taxon>Allacma</taxon>
    </lineage>
</organism>
<proteinExistence type="predicted"/>
<dbReference type="EMBL" id="CAJVCH010561884">
    <property type="protein sequence ID" value="CAG7831759.1"/>
    <property type="molecule type" value="Genomic_DNA"/>
</dbReference>
<dbReference type="PANTHER" id="PTHR44269">
    <property type="entry name" value="DEHYDROGENASE/REDUCTASE SDR FAMILY MEMBER 7-RELATED"/>
    <property type="match status" value="1"/>
</dbReference>
<keyword evidence="1" id="KW-1133">Transmembrane helix</keyword>
<accession>A0A8J2LF29</accession>
<dbReference type="OrthoDB" id="47007at2759"/>
<evidence type="ECO:0000256" key="1">
    <source>
        <dbReference type="SAM" id="Phobius"/>
    </source>
</evidence>
<keyword evidence="1" id="KW-0812">Transmembrane</keyword>
<comment type="caution">
    <text evidence="2">The sequence shown here is derived from an EMBL/GenBank/DDBJ whole genome shotgun (WGS) entry which is preliminary data.</text>
</comment>
<evidence type="ECO:0008006" key="4">
    <source>
        <dbReference type="Google" id="ProtNLM"/>
    </source>
</evidence>
<gene>
    <name evidence="2" type="ORF">AFUS01_LOCUS41485</name>
</gene>
<protein>
    <recommendedName>
        <fullName evidence="4">Dehydrogenase/reductase SDR family member 7</fullName>
    </recommendedName>
</protein>
<keyword evidence="3" id="KW-1185">Reference proteome</keyword>
<dbReference type="PANTHER" id="PTHR44269:SF1">
    <property type="entry name" value="DEHYDROGENASE_REDUCTASE SDR FAMILY MEMBER 7"/>
    <property type="match status" value="1"/>
</dbReference>
<reference evidence="2" key="1">
    <citation type="submission" date="2021-06" db="EMBL/GenBank/DDBJ databases">
        <authorList>
            <person name="Hodson N. C."/>
            <person name="Mongue J. A."/>
            <person name="Jaron S. K."/>
        </authorList>
    </citation>
    <scope>NUCLEOTIDE SEQUENCE</scope>
</reference>
<dbReference type="Proteomes" id="UP000708208">
    <property type="component" value="Unassembled WGS sequence"/>
</dbReference>
<sequence>MDFIYLLGLIILSCSVISLVLILFIDCDLVTFFYARFGKQPEDYKGKVVWLTGASSGIGEAITKELAKVGARLVLSARRKTELERVKQECLNISQLRDEDILVLPLDVTDLDSHLPALKTVLKHFGKLDVLHAIQGYFHSLRMETYGEKISVTVICPGPVDTPIFSKCVTNKPQPENIQTPENLIFMSAERCAYLSLVSMANKLNESWISKLPFIPVMYLQMYFPLLFELSFKFIGSRQVRKMLKMYPDKGK</sequence>
<dbReference type="InterPro" id="IPR002347">
    <property type="entry name" value="SDR_fam"/>
</dbReference>
<dbReference type="InterPro" id="IPR053011">
    <property type="entry name" value="SDR_family_member_7"/>
</dbReference>
<dbReference type="AlphaFoldDB" id="A0A8J2LF29"/>
<feature type="transmembrane region" description="Helical" evidence="1">
    <location>
        <begin position="214"/>
        <end position="236"/>
    </location>
</feature>
<dbReference type="Pfam" id="PF00106">
    <property type="entry name" value="adh_short"/>
    <property type="match status" value="1"/>
</dbReference>
<evidence type="ECO:0000313" key="2">
    <source>
        <dbReference type="EMBL" id="CAG7831759.1"/>
    </source>
</evidence>
<feature type="transmembrane region" description="Helical" evidence="1">
    <location>
        <begin position="6"/>
        <end position="35"/>
    </location>
</feature>
<name>A0A8J2LF29_9HEXA</name>
<evidence type="ECO:0000313" key="3">
    <source>
        <dbReference type="Proteomes" id="UP000708208"/>
    </source>
</evidence>